<proteinExistence type="predicted"/>
<dbReference type="Proteomes" id="UP001497482">
    <property type="component" value="Chromosome 17"/>
</dbReference>
<name>A0AAV2KET4_KNICA</name>
<sequence>MGHFRDVKDIAAAPGQTGRTPWGVWCDGPVQHSPLGLSCVCGADLGCCHTQAGLTASGRTAGYSLALKDMSYKR</sequence>
<keyword evidence="2" id="KW-1185">Reference proteome</keyword>
<evidence type="ECO:0000313" key="1">
    <source>
        <dbReference type="EMBL" id="CAL1586440.1"/>
    </source>
</evidence>
<dbReference type="EMBL" id="OZ035839">
    <property type="protein sequence ID" value="CAL1586440.1"/>
    <property type="molecule type" value="Genomic_DNA"/>
</dbReference>
<reference evidence="1 2" key="1">
    <citation type="submission" date="2024-04" db="EMBL/GenBank/DDBJ databases">
        <authorList>
            <person name="Waldvogel A.-M."/>
            <person name="Schoenle A."/>
        </authorList>
    </citation>
    <scope>NUCLEOTIDE SEQUENCE [LARGE SCALE GENOMIC DNA]</scope>
</reference>
<gene>
    <name evidence="1" type="ORF">KC01_LOCUS16498</name>
</gene>
<organism evidence="1 2">
    <name type="scientific">Knipowitschia caucasica</name>
    <name type="common">Caucasian dwarf goby</name>
    <name type="synonym">Pomatoschistus caucasicus</name>
    <dbReference type="NCBI Taxonomy" id="637954"/>
    <lineage>
        <taxon>Eukaryota</taxon>
        <taxon>Metazoa</taxon>
        <taxon>Chordata</taxon>
        <taxon>Craniata</taxon>
        <taxon>Vertebrata</taxon>
        <taxon>Euteleostomi</taxon>
        <taxon>Actinopterygii</taxon>
        <taxon>Neopterygii</taxon>
        <taxon>Teleostei</taxon>
        <taxon>Neoteleostei</taxon>
        <taxon>Acanthomorphata</taxon>
        <taxon>Gobiaria</taxon>
        <taxon>Gobiiformes</taxon>
        <taxon>Gobioidei</taxon>
        <taxon>Gobiidae</taxon>
        <taxon>Gobiinae</taxon>
        <taxon>Knipowitschia</taxon>
    </lineage>
</organism>
<evidence type="ECO:0000313" key="2">
    <source>
        <dbReference type="Proteomes" id="UP001497482"/>
    </source>
</evidence>
<dbReference type="AlphaFoldDB" id="A0AAV2KET4"/>
<protein>
    <submittedName>
        <fullName evidence="1">Uncharacterized protein</fullName>
    </submittedName>
</protein>
<accession>A0AAV2KET4</accession>